<organism evidence="6">
    <name type="scientific">Pararge aegeria</name>
    <name type="common">speckled wood butterfly</name>
    <dbReference type="NCBI Taxonomy" id="116150"/>
    <lineage>
        <taxon>Eukaryota</taxon>
        <taxon>Metazoa</taxon>
        <taxon>Ecdysozoa</taxon>
        <taxon>Arthropoda</taxon>
        <taxon>Hexapoda</taxon>
        <taxon>Insecta</taxon>
        <taxon>Pterygota</taxon>
        <taxon>Neoptera</taxon>
        <taxon>Endopterygota</taxon>
        <taxon>Lepidoptera</taxon>
        <taxon>Glossata</taxon>
        <taxon>Ditrysia</taxon>
        <taxon>Papilionoidea</taxon>
        <taxon>Nymphalidae</taxon>
        <taxon>Satyrinae</taxon>
        <taxon>Satyrini</taxon>
        <taxon>Parargina</taxon>
        <taxon>Pararge</taxon>
    </lineage>
</organism>
<proteinExistence type="predicted"/>
<dbReference type="AlphaFoldDB" id="S4PWS1"/>
<dbReference type="GO" id="GO:0016020">
    <property type="term" value="C:membrane"/>
    <property type="evidence" value="ECO:0007669"/>
    <property type="project" value="UniProtKB-SubCell"/>
</dbReference>
<reference evidence="6" key="2">
    <citation type="submission" date="2013-05" db="EMBL/GenBank/DDBJ databases">
        <authorList>
            <person name="Carter J.-M."/>
            <person name="Baker S.C."/>
            <person name="Pink R."/>
            <person name="Carter D.R.F."/>
            <person name="Collins A."/>
            <person name="Tomlin J."/>
            <person name="Gibbs M."/>
            <person name="Breuker C.J."/>
        </authorList>
    </citation>
    <scope>NUCLEOTIDE SEQUENCE</scope>
    <source>
        <tissue evidence="6">Ovary</tissue>
    </source>
</reference>
<dbReference type="InterPro" id="IPR029208">
    <property type="entry name" value="COX14"/>
</dbReference>
<evidence type="ECO:0000256" key="4">
    <source>
        <dbReference type="ARBA" id="ARBA00023136"/>
    </source>
</evidence>
<sequence length="68" mass="7625">MKKYARSVLYDKLHKGAVIGCVALTLYGSVLLGEHFYRYYRYVKPQVEAAKAAAEKELLAEGSSDKIL</sequence>
<dbReference type="Pfam" id="PF14880">
    <property type="entry name" value="COX14"/>
    <property type="match status" value="1"/>
</dbReference>
<keyword evidence="3 5" id="KW-1133">Transmembrane helix</keyword>
<evidence type="ECO:0000256" key="2">
    <source>
        <dbReference type="ARBA" id="ARBA00022692"/>
    </source>
</evidence>
<evidence type="ECO:0000256" key="3">
    <source>
        <dbReference type="ARBA" id="ARBA00022989"/>
    </source>
</evidence>
<feature type="transmembrane region" description="Helical" evidence="5">
    <location>
        <begin position="16"/>
        <end position="37"/>
    </location>
</feature>
<evidence type="ECO:0000313" key="6">
    <source>
        <dbReference type="EMBL" id="JAA86262.1"/>
    </source>
</evidence>
<name>S4PWS1_9NEOP</name>
<reference evidence="6" key="1">
    <citation type="journal article" date="2013" name="BMC Genomics">
        <title>Unscrambling butterfly oogenesis.</title>
        <authorList>
            <person name="Carter J.M."/>
            <person name="Baker S.C."/>
            <person name="Pink R."/>
            <person name="Carter D.R."/>
            <person name="Collins A."/>
            <person name="Tomlin J."/>
            <person name="Gibbs M."/>
            <person name="Breuker C.J."/>
        </authorList>
    </citation>
    <scope>NUCLEOTIDE SEQUENCE</scope>
    <source>
        <tissue evidence="6">Ovary</tissue>
    </source>
</reference>
<dbReference type="EMBL" id="GAIX01006298">
    <property type="protein sequence ID" value="JAA86262.1"/>
    <property type="molecule type" value="Transcribed_RNA"/>
</dbReference>
<protein>
    <submittedName>
        <fullName evidence="6">Uncharacterized protein</fullName>
    </submittedName>
</protein>
<evidence type="ECO:0000256" key="1">
    <source>
        <dbReference type="ARBA" id="ARBA00004167"/>
    </source>
</evidence>
<evidence type="ECO:0000256" key="5">
    <source>
        <dbReference type="SAM" id="Phobius"/>
    </source>
</evidence>
<keyword evidence="2 5" id="KW-0812">Transmembrane</keyword>
<keyword evidence="4 5" id="KW-0472">Membrane</keyword>
<accession>S4PWS1</accession>
<comment type="subcellular location">
    <subcellularLocation>
        <location evidence="1">Membrane</location>
        <topology evidence="1">Single-pass membrane protein</topology>
    </subcellularLocation>
</comment>